<dbReference type="SUPFAM" id="SSF88659">
    <property type="entry name" value="Sigma3 and sigma4 domains of RNA polymerase sigma factors"/>
    <property type="match status" value="1"/>
</dbReference>
<sequence>MIVALLQRANRARVGSRGVDTGVESFEQHRAHLIRVGYRITGSLADAEDAVQEAWLRLAGLDDDARAELRDDRAWLTTVVGRLCLDRLRSAAVRRERYVGPWLPEPLLTNGDADEPLAAVVRDEGVRMAAMVVLERLSPPQRVAFVLHDALALPFSQIGDVLGCSEAAARQHATRARRLVAAADPPPRVHTAEQRAVLGRFAEAISRADGPALLALLHPDAQWVTDSNGKTKAARRTIVGADKLTRLLLGLLDRYGDEMATGWTPVEVNGDLGFRTPAYGGTGPGVTVVTIRDGLITAVYLMVNPEKLEHRPA</sequence>
<dbReference type="PANTHER" id="PTHR30173">
    <property type="entry name" value="SIGMA 19 FACTOR"/>
    <property type="match status" value="1"/>
</dbReference>
<dbReference type="NCBIfam" id="NF007214">
    <property type="entry name" value="PRK09636.1"/>
    <property type="match status" value="1"/>
</dbReference>
<accession>A0ABX1RI79</accession>
<proteinExistence type="inferred from homology"/>
<evidence type="ECO:0000259" key="7">
    <source>
        <dbReference type="Pfam" id="PF08281"/>
    </source>
</evidence>
<dbReference type="Gene3D" id="1.10.1740.10">
    <property type="match status" value="1"/>
</dbReference>
<evidence type="ECO:0000256" key="2">
    <source>
        <dbReference type="ARBA" id="ARBA00011344"/>
    </source>
</evidence>
<gene>
    <name evidence="8" type="primary">sigJ</name>
    <name evidence="8" type="ORF">HF577_23805</name>
</gene>
<evidence type="ECO:0000256" key="5">
    <source>
        <dbReference type="ARBA" id="ARBA00023163"/>
    </source>
</evidence>
<comment type="similarity">
    <text evidence="1">Belongs to the sigma-70 factor family. ECF subfamily.</text>
</comment>
<keyword evidence="5" id="KW-0804">Transcription</keyword>
<keyword evidence="4" id="KW-0731">Sigma factor</keyword>
<keyword evidence="3" id="KW-0805">Transcription regulation</keyword>
<name>A0ABX1RI79_9PSEU</name>
<dbReference type="InterPro" id="IPR032710">
    <property type="entry name" value="NTF2-like_dom_sf"/>
</dbReference>
<dbReference type="Pfam" id="PF04542">
    <property type="entry name" value="Sigma70_r2"/>
    <property type="match status" value="1"/>
</dbReference>
<comment type="subunit">
    <text evidence="2">Interacts transiently with the RNA polymerase catalytic core formed by RpoA, RpoB, RpoC and RpoZ (2 alpha, 1 beta, 1 beta' and 1 omega subunit) to form the RNA polymerase holoenzyme that can initiate transcription.</text>
</comment>
<evidence type="ECO:0000256" key="3">
    <source>
        <dbReference type="ARBA" id="ARBA00023015"/>
    </source>
</evidence>
<feature type="domain" description="RNA polymerase sigma factor 70 region 4 type 2" evidence="7">
    <location>
        <begin position="129"/>
        <end position="178"/>
    </location>
</feature>
<reference evidence="8 9" key="1">
    <citation type="submission" date="2020-04" db="EMBL/GenBank/DDBJ databases">
        <authorList>
            <person name="Klaysubun C."/>
            <person name="Duangmal K."/>
            <person name="Lipun K."/>
        </authorList>
    </citation>
    <scope>NUCLEOTIDE SEQUENCE [LARGE SCALE GENOMIC DNA]</scope>
    <source>
        <strain evidence="8 9">JCM 11839</strain>
    </source>
</reference>
<dbReference type="SUPFAM" id="SSF88946">
    <property type="entry name" value="Sigma2 domain of RNA polymerase sigma factors"/>
    <property type="match status" value="1"/>
</dbReference>
<dbReference type="InterPro" id="IPR013324">
    <property type="entry name" value="RNA_pol_sigma_r3/r4-like"/>
</dbReference>
<dbReference type="NCBIfam" id="TIGR02937">
    <property type="entry name" value="sigma70-ECF"/>
    <property type="match status" value="1"/>
</dbReference>
<evidence type="ECO:0000313" key="8">
    <source>
        <dbReference type="EMBL" id="NMH80100.1"/>
    </source>
</evidence>
<dbReference type="InterPro" id="IPR007627">
    <property type="entry name" value="RNA_pol_sigma70_r2"/>
</dbReference>
<dbReference type="Gene3D" id="3.10.450.50">
    <property type="match status" value="1"/>
</dbReference>
<dbReference type="Proteomes" id="UP001296706">
    <property type="component" value="Unassembled WGS sequence"/>
</dbReference>
<dbReference type="InterPro" id="IPR036388">
    <property type="entry name" value="WH-like_DNA-bd_sf"/>
</dbReference>
<dbReference type="InterPro" id="IPR013325">
    <property type="entry name" value="RNA_pol_sigma_r2"/>
</dbReference>
<dbReference type="InterPro" id="IPR013249">
    <property type="entry name" value="RNA_pol_sigma70_r4_t2"/>
</dbReference>
<evidence type="ECO:0000256" key="1">
    <source>
        <dbReference type="ARBA" id="ARBA00010641"/>
    </source>
</evidence>
<dbReference type="PANTHER" id="PTHR30173:SF36">
    <property type="entry name" value="ECF RNA POLYMERASE SIGMA FACTOR SIGJ"/>
    <property type="match status" value="1"/>
</dbReference>
<dbReference type="SUPFAM" id="SSF54427">
    <property type="entry name" value="NTF2-like"/>
    <property type="match status" value="1"/>
</dbReference>
<keyword evidence="9" id="KW-1185">Reference proteome</keyword>
<evidence type="ECO:0000313" key="9">
    <source>
        <dbReference type="Proteomes" id="UP001296706"/>
    </source>
</evidence>
<dbReference type="Gene3D" id="1.10.10.10">
    <property type="entry name" value="Winged helix-like DNA-binding domain superfamily/Winged helix DNA-binding domain"/>
    <property type="match status" value="1"/>
</dbReference>
<organism evidence="8 9">
    <name type="scientific">Pseudonocardia xinjiangensis</name>
    <dbReference type="NCBI Taxonomy" id="75289"/>
    <lineage>
        <taxon>Bacteria</taxon>
        <taxon>Bacillati</taxon>
        <taxon>Actinomycetota</taxon>
        <taxon>Actinomycetes</taxon>
        <taxon>Pseudonocardiales</taxon>
        <taxon>Pseudonocardiaceae</taxon>
        <taxon>Pseudonocardia</taxon>
    </lineage>
</organism>
<protein>
    <submittedName>
        <fullName evidence="8">RNA polymerase sigma factor SigJ</fullName>
    </submittedName>
</protein>
<evidence type="ECO:0000256" key="4">
    <source>
        <dbReference type="ARBA" id="ARBA00023082"/>
    </source>
</evidence>
<evidence type="ECO:0000259" key="6">
    <source>
        <dbReference type="Pfam" id="PF04542"/>
    </source>
</evidence>
<dbReference type="Pfam" id="PF08281">
    <property type="entry name" value="Sigma70_r4_2"/>
    <property type="match status" value="1"/>
</dbReference>
<dbReference type="EMBL" id="JAAXKY010000088">
    <property type="protein sequence ID" value="NMH80100.1"/>
    <property type="molecule type" value="Genomic_DNA"/>
</dbReference>
<dbReference type="InterPro" id="IPR052704">
    <property type="entry name" value="ECF_Sigma-70_Domain"/>
</dbReference>
<dbReference type="InterPro" id="IPR014284">
    <property type="entry name" value="RNA_pol_sigma-70_dom"/>
</dbReference>
<comment type="caution">
    <text evidence="8">The sequence shown here is derived from an EMBL/GenBank/DDBJ whole genome shotgun (WGS) entry which is preliminary data.</text>
</comment>
<feature type="domain" description="RNA polymerase sigma-70 region 2" evidence="6">
    <location>
        <begin position="26"/>
        <end position="92"/>
    </location>
</feature>